<dbReference type="Pfam" id="PF03281">
    <property type="entry name" value="Mab-21"/>
    <property type="match status" value="1"/>
</dbReference>
<evidence type="ECO:0000313" key="4">
    <source>
        <dbReference type="EMBL" id="KAL3853889.1"/>
    </source>
</evidence>
<feature type="domain" description="Mab-21-like HhH/H2TH-like" evidence="3">
    <location>
        <begin position="299"/>
        <end position="384"/>
    </location>
</feature>
<evidence type="ECO:0000313" key="5">
    <source>
        <dbReference type="Proteomes" id="UP001634394"/>
    </source>
</evidence>
<dbReference type="SUPFAM" id="SSF48452">
    <property type="entry name" value="TPR-like"/>
    <property type="match status" value="1"/>
</dbReference>
<evidence type="ECO:0000256" key="1">
    <source>
        <dbReference type="ARBA" id="ARBA00008307"/>
    </source>
</evidence>
<gene>
    <name evidence="4" type="ORF">ACJMK2_013188</name>
</gene>
<feature type="domain" description="Mab-21-like nucleotidyltransferase" evidence="2">
    <location>
        <begin position="164"/>
        <end position="291"/>
    </location>
</feature>
<proteinExistence type="inferred from homology"/>
<protein>
    <recommendedName>
        <fullName evidence="6">Mab-21-like nucleotidyltransferase domain-containing protein</fullName>
    </recommendedName>
</protein>
<evidence type="ECO:0000259" key="2">
    <source>
        <dbReference type="Pfam" id="PF03281"/>
    </source>
</evidence>
<dbReference type="InterPro" id="IPR011990">
    <property type="entry name" value="TPR-like_helical_dom_sf"/>
</dbReference>
<dbReference type="Gene3D" id="1.10.1410.40">
    <property type="match status" value="1"/>
</dbReference>
<accession>A0ABD3UWQ9</accession>
<dbReference type="AlphaFoldDB" id="A0ABD3UWQ9"/>
<evidence type="ECO:0000259" key="3">
    <source>
        <dbReference type="Pfam" id="PF20266"/>
    </source>
</evidence>
<dbReference type="PANTHER" id="PTHR10656">
    <property type="entry name" value="CELL FATE DETERMINING PROTEIN MAB21-RELATED"/>
    <property type="match status" value="1"/>
</dbReference>
<dbReference type="EMBL" id="JBJQND010000014">
    <property type="protein sequence ID" value="KAL3853889.1"/>
    <property type="molecule type" value="Genomic_DNA"/>
</dbReference>
<keyword evidence="5" id="KW-1185">Reference proteome</keyword>
<dbReference type="InterPro" id="IPR046906">
    <property type="entry name" value="Mab-21_HhH/H2TH-like"/>
</dbReference>
<name>A0ABD3UWQ9_SINWO</name>
<sequence length="778" mass="89113">MASHVTNEIERKTNILPTLQKISSNIDKLMSFDGFDLARNLFQKGISLDEIVTSLCATHEMFGSRIYGSIGEGVIYPLNAPCDRDIDIVSILPNNIAVENVQETHLYGSETRIYLIENVPNRPGYCYLRVINEGSIFIVPNTYVSLTKEAYGCKYFSGVALNEMVKGVMKSCNTPIWFTNAIRDKSDNHNLELTELDQHGPAMSFGFKFHACDMFFSLTKCDSVCVVQCSKWPSSAFEWVKRKSRSGWPCQGLKQRIVQEGTCLAPVGCKQDPSQDIQWRYSFNEAERLLVRSFSSTQAKCYALLKTIIGEFVTPRFGNDVITSYHLKTLMFWTVEEIDLHAWISANLIECIFHVLKRLTQCIHDENCPSYFIPTENLFRERATLERKEDVLAIMDSILSEGWMLLFRIPSLSMKYNVYNNINEYMWAGYAIVQNAVFSAGWDQLFSSMIEQHVISMYLAKLDIYQIHETGRIHAKFSELINKLTMKMYSLRDESIKDVLKNVTARLCSSYGTQCLSLARLPVSDMSSTSNTDKYAGEIYTEISCLRNQVDCLAKRANNAYMCGKFQSTISTAFDLLHRYLYLTVNAINDDVPANVQKCHFSHSYNMEDVVQMLLTNNFTPMVDYLVNFCSSNEAIFAKNEIYAIPGNVKVEMFKVGSEVDRLNPLSKFRQCLLVDPYLYVTFLTFLAYYDMGNQEAAYTAIEIMEIICSKPPNSHLPTSLNLLADCYLKTGQTEKALEKFNLSMKIKKWRNAAPWHIARLVWRKLLEMWSKTRDEEP</sequence>
<dbReference type="Pfam" id="PF20266">
    <property type="entry name" value="Mab-21_C"/>
    <property type="match status" value="1"/>
</dbReference>
<organism evidence="4 5">
    <name type="scientific">Sinanodonta woodiana</name>
    <name type="common">Chinese pond mussel</name>
    <name type="synonym">Anodonta woodiana</name>
    <dbReference type="NCBI Taxonomy" id="1069815"/>
    <lineage>
        <taxon>Eukaryota</taxon>
        <taxon>Metazoa</taxon>
        <taxon>Spiralia</taxon>
        <taxon>Lophotrochozoa</taxon>
        <taxon>Mollusca</taxon>
        <taxon>Bivalvia</taxon>
        <taxon>Autobranchia</taxon>
        <taxon>Heteroconchia</taxon>
        <taxon>Palaeoheterodonta</taxon>
        <taxon>Unionida</taxon>
        <taxon>Unionoidea</taxon>
        <taxon>Unionidae</taxon>
        <taxon>Unioninae</taxon>
        <taxon>Sinanodonta</taxon>
    </lineage>
</organism>
<dbReference type="InterPro" id="IPR024810">
    <property type="entry name" value="MAB21L/cGLR"/>
</dbReference>
<dbReference type="PANTHER" id="PTHR10656:SF69">
    <property type="entry name" value="MAB-21-LIKE HHH_H2TH-LIKE DOMAIN-CONTAINING PROTEIN"/>
    <property type="match status" value="1"/>
</dbReference>
<reference evidence="4 5" key="1">
    <citation type="submission" date="2024-11" db="EMBL/GenBank/DDBJ databases">
        <title>Chromosome-level genome assembly of the freshwater bivalve Anodonta woodiana.</title>
        <authorList>
            <person name="Chen X."/>
        </authorList>
    </citation>
    <scope>NUCLEOTIDE SEQUENCE [LARGE SCALE GENOMIC DNA]</scope>
    <source>
        <strain evidence="4">MN2024</strain>
        <tissue evidence="4">Gills</tissue>
    </source>
</reference>
<dbReference type="Gene3D" id="1.25.40.10">
    <property type="entry name" value="Tetratricopeptide repeat domain"/>
    <property type="match status" value="1"/>
</dbReference>
<dbReference type="InterPro" id="IPR046903">
    <property type="entry name" value="Mab-21-like_nuc_Trfase"/>
</dbReference>
<evidence type="ECO:0008006" key="6">
    <source>
        <dbReference type="Google" id="ProtNLM"/>
    </source>
</evidence>
<comment type="similarity">
    <text evidence="1">Belongs to the mab-21 family.</text>
</comment>
<dbReference type="Proteomes" id="UP001634394">
    <property type="component" value="Unassembled WGS sequence"/>
</dbReference>
<dbReference type="SMART" id="SM01265">
    <property type="entry name" value="Mab-21"/>
    <property type="match status" value="1"/>
</dbReference>
<comment type="caution">
    <text evidence="4">The sequence shown here is derived from an EMBL/GenBank/DDBJ whole genome shotgun (WGS) entry which is preliminary data.</text>
</comment>